<keyword evidence="1 4" id="KW-0663">Pyridoxal phosphate</keyword>
<dbReference type="InterPro" id="IPR015421">
    <property type="entry name" value="PyrdxlP-dep_Trfase_major"/>
</dbReference>
<dbReference type="GO" id="GO:0008483">
    <property type="term" value="F:transaminase activity"/>
    <property type="evidence" value="ECO:0007669"/>
    <property type="project" value="UniProtKB-KW"/>
</dbReference>
<evidence type="ECO:0000313" key="7">
    <source>
        <dbReference type="Proteomes" id="UP000033956"/>
    </source>
</evidence>
<evidence type="ECO:0000256" key="2">
    <source>
        <dbReference type="ARBA" id="ARBA00037999"/>
    </source>
</evidence>
<comment type="caution">
    <text evidence="6">The sequence shown here is derived from an EMBL/GenBank/DDBJ whole genome shotgun (WGS) entry which is preliminary data.</text>
</comment>
<dbReference type="Gene3D" id="3.40.640.10">
    <property type="entry name" value="Type I PLP-dependent aspartate aminotransferase-like (Major domain)"/>
    <property type="match status" value="1"/>
</dbReference>
<evidence type="ECO:0000313" key="6">
    <source>
        <dbReference type="EMBL" id="KJL42724.1"/>
    </source>
</evidence>
<dbReference type="Pfam" id="PF01041">
    <property type="entry name" value="DegT_DnrJ_EryC1"/>
    <property type="match status" value="1"/>
</dbReference>
<dbReference type="CDD" id="cd00616">
    <property type="entry name" value="AHBA_syn"/>
    <property type="match status" value="1"/>
</dbReference>
<dbReference type="PIRSF" id="PIRSF000390">
    <property type="entry name" value="PLP_StrS"/>
    <property type="match status" value="1"/>
</dbReference>
<evidence type="ECO:0000256" key="4">
    <source>
        <dbReference type="PIRSR" id="PIRSR000390-2"/>
    </source>
</evidence>
<feature type="modified residue" description="N6-(pyridoxal phosphate)lysine" evidence="4">
    <location>
        <position position="188"/>
    </location>
</feature>
<evidence type="ECO:0000256" key="5">
    <source>
        <dbReference type="RuleBase" id="RU004508"/>
    </source>
</evidence>
<accession>A0A0M2HDE6</accession>
<comment type="similarity">
    <text evidence="2 5">Belongs to the DegT/DnrJ/EryC1 family.</text>
</comment>
<evidence type="ECO:0000256" key="3">
    <source>
        <dbReference type="PIRSR" id="PIRSR000390-1"/>
    </source>
</evidence>
<sequence length="367" mass="38552">MQAQRTVPFVDLGWQTRRIREAADAAIARVIDSSGFILGAAAADFEEEFARYCGVAHCLGVANGTDALELALEAAGVGRGDEVILPANTFVATAEAVVRVGATPVLVDCTDDFLISVEGVADAVSSRTRAVAAVHLYGQTAPVEALRAVVGTDVVILEDAAQSQGATRHGIRAGSLGDVAATSFYPGKNLGAFGDAGAVLTADDALAGTIRRLRNHGGIAKYEHSVVGRNSRLDGIQAAVLSAKLAHLDEWNQLRRDAAETYGEMLDGDRVQLPVVANGNEHVFHLYVVKVAERDRVLEGLTAAGIGAGIHYPTPVHLLPAFGFLGLKAGSFPNAERQAAEILSLPMYPGLAEDDQQYVADTLHALL</sequence>
<name>A0A0M2HDE6_9MICO</name>
<keyword evidence="6" id="KW-0808">Transferase</keyword>
<dbReference type="EMBL" id="JYIZ01000040">
    <property type="protein sequence ID" value="KJL42724.1"/>
    <property type="molecule type" value="Genomic_DNA"/>
</dbReference>
<dbReference type="InterPro" id="IPR000653">
    <property type="entry name" value="DegT/StrS_aminotransferase"/>
</dbReference>
<dbReference type="SUPFAM" id="SSF53383">
    <property type="entry name" value="PLP-dependent transferases"/>
    <property type="match status" value="1"/>
</dbReference>
<dbReference type="OrthoDB" id="9804264at2"/>
<organism evidence="6 7">
    <name type="scientific">Microbacterium terrae</name>
    <dbReference type="NCBI Taxonomy" id="69369"/>
    <lineage>
        <taxon>Bacteria</taxon>
        <taxon>Bacillati</taxon>
        <taxon>Actinomycetota</taxon>
        <taxon>Actinomycetes</taxon>
        <taxon>Micrococcales</taxon>
        <taxon>Microbacteriaceae</taxon>
        <taxon>Microbacterium</taxon>
    </lineage>
</organism>
<gene>
    <name evidence="6" type="primary">fdtB</name>
    <name evidence="6" type="ORF">RS81_01065</name>
</gene>
<keyword evidence="6" id="KW-0032">Aminotransferase</keyword>
<protein>
    <submittedName>
        <fullName evidence="6">dTDP-3-amino-3,6-dideoxy-alpha-D-galactopyranose transaminase</fullName>
        <ecNumber evidence="6">2.6.1.90</ecNumber>
    </submittedName>
</protein>
<dbReference type="AlphaFoldDB" id="A0A0M2HDE6"/>
<dbReference type="PANTHER" id="PTHR30244:SF36">
    <property type="entry name" value="3-OXO-GLUCOSE-6-PHOSPHATE:GLUTAMATE AMINOTRANSFERASE"/>
    <property type="match status" value="1"/>
</dbReference>
<dbReference type="InterPro" id="IPR015422">
    <property type="entry name" value="PyrdxlP-dep_Trfase_small"/>
</dbReference>
<proteinExistence type="inferred from homology"/>
<dbReference type="RefSeq" id="WP_045275021.1">
    <property type="nucleotide sequence ID" value="NZ_BAAAUP010000003.1"/>
</dbReference>
<dbReference type="InterPro" id="IPR015424">
    <property type="entry name" value="PyrdxlP-dep_Trfase"/>
</dbReference>
<feature type="active site" description="Proton acceptor" evidence="3">
    <location>
        <position position="188"/>
    </location>
</feature>
<dbReference type="EC" id="2.6.1.90" evidence="6"/>
<reference evidence="6 7" key="1">
    <citation type="submission" date="2015-02" db="EMBL/GenBank/DDBJ databases">
        <title>Draft genome sequences of ten Microbacterium spp. with emphasis on heavy metal contaminated environments.</title>
        <authorList>
            <person name="Corretto E."/>
        </authorList>
    </citation>
    <scope>NUCLEOTIDE SEQUENCE [LARGE SCALE GENOMIC DNA]</scope>
    <source>
        <strain evidence="6 7">DSM 12510</strain>
    </source>
</reference>
<dbReference type="Gene3D" id="3.90.1150.10">
    <property type="entry name" value="Aspartate Aminotransferase, domain 1"/>
    <property type="match status" value="1"/>
</dbReference>
<dbReference type="GO" id="GO:0030170">
    <property type="term" value="F:pyridoxal phosphate binding"/>
    <property type="evidence" value="ECO:0007669"/>
    <property type="project" value="TreeGrafter"/>
</dbReference>
<dbReference type="STRING" id="92835.RS81_01065"/>
<keyword evidence="7" id="KW-1185">Reference proteome</keyword>
<dbReference type="GO" id="GO:0000271">
    <property type="term" value="P:polysaccharide biosynthetic process"/>
    <property type="evidence" value="ECO:0007669"/>
    <property type="project" value="TreeGrafter"/>
</dbReference>
<evidence type="ECO:0000256" key="1">
    <source>
        <dbReference type="ARBA" id="ARBA00022898"/>
    </source>
</evidence>
<dbReference type="PATRIC" id="fig|92835.4.peg.1087"/>
<dbReference type="Proteomes" id="UP000033956">
    <property type="component" value="Unassembled WGS sequence"/>
</dbReference>
<dbReference type="PANTHER" id="PTHR30244">
    <property type="entry name" value="TRANSAMINASE"/>
    <property type="match status" value="1"/>
</dbReference>